<name>A0A1Z4BSS9_9FLAO</name>
<feature type="domain" description="DUF6884" evidence="1">
    <location>
        <begin position="4"/>
        <end position="133"/>
    </location>
</feature>
<evidence type="ECO:0000313" key="2">
    <source>
        <dbReference type="EMBL" id="ASF44269.1"/>
    </source>
</evidence>
<reference evidence="3" key="1">
    <citation type="submission" date="2017-06" db="EMBL/GenBank/DDBJ databases">
        <title>Complete genome sequence of Capnocytophaga sp. KCOM 1579 (=ChDC OS43) isolated from a human refractory periapical abscess lesion.</title>
        <authorList>
            <person name="Kook J.-K."/>
            <person name="Park S.-N."/>
            <person name="Lim Y.K."/>
            <person name="Roh H."/>
        </authorList>
    </citation>
    <scope>NUCLEOTIDE SEQUENCE [LARGE SCALE GENOMIC DNA]</scope>
    <source>
        <strain evidence="3">ChDC OS43</strain>
    </source>
</reference>
<keyword evidence="3" id="KW-1185">Reference proteome</keyword>
<organism evidence="2 3">
    <name type="scientific">Capnocytophaga endodontalis</name>
    <dbReference type="NCBI Taxonomy" id="2708117"/>
    <lineage>
        <taxon>Bacteria</taxon>
        <taxon>Pseudomonadati</taxon>
        <taxon>Bacteroidota</taxon>
        <taxon>Flavobacteriia</taxon>
        <taxon>Flavobacteriales</taxon>
        <taxon>Flavobacteriaceae</taxon>
        <taxon>Capnocytophaga</taxon>
    </lineage>
</organism>
<dbReference type="RefSeq" id="WP_088595102.1">
    <property type="nucleotide sequence ID" value="NZ_CP022022.1"/>
</dbReference>
<dbReference type="EMBL" id="CP022022">
    <property type="protein sequence ID" value="ASF44269.1"/>
    <property type="molecule type" value="Genomic_DNA"/>
</dbReference>
<proteinExistence type="predicted"/>
<protein>
    <recommendedName>
        <fullName evidence="1">DUF6884 domain-containing protein</fullName>
    </recommendedName>
</protein>
<dbReference type="Proteomes" id="UP000197007">
    <property type="component" value="Chromosome"/>
</dbReference>
<gene>
    <name evidence="2" type="ORF">CBG49_14840</name>
</gene>
<evidence type="ECO:0000313" key="3">
    <source>
        <dbReference type="Proteomes" id="UP000197007"/>
    </source>
</evidence>
<sequence>MKKIVLISCVSKKAPQPMQAEELYQSPLFVKSLAYAKKLRPDAIYILSALHHLLPLDKVTAPYNLTLNTMSKKERTEWGKKVVEQLKQVTNLEKDTFVILAGENYLTPIQSHLKHLELPLKGMKIGERLQFLTNKTA</sequence>
<dbReference type="InterPro" id="IPR049251">
    <property type="entry name" value="DUF6884"/>
</dbReference>
<dbReference type="Pfam" id="PF21818">
    <property type="entry name" value="DUF6884"/>
    <property type="match status" value="1"/>
</dbReference>
<accession>A0A1Z4BSS9</accession>
<dbReference type="AlphaFoldDB" id="A0A1Z4BSS9"/>
<evidence type="ECO:0000259" key="1">
    <source>
        <dbReference type="Pfam" id="PF21818"/>
    </source>
</evidence>
<dbReference type="KEGG" id="capn:CBG49_14840"/>